<keyword evidence="2" id="KW-1185">Reference proteome</keyword>
<dbReference type="AlphaFoldDB" id="A0A5B7ZW03"/>
<gene>
    <name evidence="1" type="ORF">FHG12_04020</name>
</gene>
<dbReference type="PANTHER" id="PTHR39186:SF1">
    <property type="entry name" value="DUF2071 DOMAIN-CONTAINING PROTEIN"/>
    <property type="match status" value="1"/>
</dbReference>
<protein>
    <submittedName>
        <fullName evidence="1">DUF2071 domain-containing protein</fullName>
    </submittedName>
</protein>
<evidence type="ECO:0000313" key="1">
    <source>
        <dbReference type="EMBL" id="QDA59321.1"/>
    </source>
</evidence>
<dbReference type="RefSeq" id="WP_139514502.1">
    <property type="nucleotide sequence ID" value="NZ_CP040896.1"/>
</dbReference>
<dbReference type="OrthoDB" id="1421826at2"/>
<dbReference type="EMBL" id="CP040896">
    <property type="protein sequence ID" value="QDA59321.1"/>
    <property type="molecule type" value="Genomic_DNA"/>
</dbReference>
<name>A0A5B7ZW03_9BACT</name>
<sequence length="240" mass="27783">MGKVVTFLTAEWRNLLMANYEVDPQILKKYLPSRVELDDWNGTHYASLIGFLFTNTKVRGIAFPFHRTFEEVNLRFYVRYKDGNTWKRGVVFVKEIVPRIAIVLVANTLYKEKYAAMPMRYRWDSSEAGKLKVEYNWKVKGEWNFLKATADTVSQPIPAGSEAEFITEHYWGYTKMSEAVTSEYEVVHPRWNMQQVVEFEKHCNVKALYGAEFVEPLQQQPKSVFLADGSAVKVMGGGRV</sequence>
<reference evidence="1 2" key="1">
    <citation type="submission" date="2019-06" db="EMBL/GenBank/DDBJ databases">
        <authorList>
            <person name="Srinivasan S."/>
        </authorList>
    </citation>
    <scope>NUCLEOTIDE SEQUENCE [LARGE SCALE GENOMIC DNA]</scope>
    <source>
        <strain evidence="1 2">17J68-5</strain>
    </source>
</reference>
<dbReference type="KEGG" id="hyj:FHG12_04020"/>
<organism evidence="1 2">
    <name type="scientific">Hymenobacter jejuensis</name>
    <dbReference type="NCBI Taxonomy" id="2502781"/>
    <lineage>
        <taxon>Bacteria</taxon>
        <taxon>Pseudomonadati</taxon>
        <taxon>Bacteroidota</taxon>
        <taxon>Cytophagia</taxon>
        <taxon>Cytophagales</taxon>
        <taxon>Hymenobacteraceae</taxon>
        <taxon>Hymenobacter</taxon>
    </lineage>
</organism>
<accession>A0A5B7ZW03</accession>
<dbReference type="Pfam" id="PF09844">
    <property type="entry name" value="DUF2071"/>
    <property type="match status" value="1"/>
</dbReference>
<evidence type="ECO:0000313" key="2">
    <source>
        <dbReference type="Proteomes" id="UP000305398"/>
    </source>
</evidence>
<dbReference type="InterPro" id="IPR018644">
    <property type="entry name" value="DUF2071"/>
</dbReference>
<dbReference type="Proteomes" id="UP000305398">
    <property type="component" value="Chromosome"/>
</dbReference>
<proteinExistence type="predicted"/>
<dbReference type="PANTHER" id="PTHR39186">
    <property type="entry name" value="DUF2071 FAMILY PROTEIN"/>
    <property type="match status" value="1"/>
</dbReference>